<organism evidence="1 2">
    <name type="scientific">Roseobacter sinensis</name>
    <dbReference type="NCBI Taxonomy" id="2931391"/>
    <lineage>
        <taxon>Bacteria</taxon>
        <taxon>Pseudomonadati</taxon>
        <taxon>Pseudomonadota</taxon>
        <taxon>Alphaproteobacteria</taxon>
        <taxon>Rhodobacterales</taxon>
        <taxon>Roseobacteraceae</taxon>
        <taxon>Roseobacter</taxon>
    </lineage>
</organism>
<dbReference type="RefSeq" id="WP_263844110.1">
    <property type="nucleotide sequence ID" value="NZ_JALIEB010000005.1"/>
</dbReference>
<protein>
    <recommendedName>
        <fullName evidence="3">DUF1127 domain-containing protein</fullName>
    </recommendedName>
</protein>
<accession>A0ABT3BDY5</accession>
<dbReference type="Proteomes" id="UP001208690">
    <property type="component" value="Unassembled WGS sequence"/>
</dbReference>
<comment type="caution">
    <text evidence="1">The sequence shown here is derived from an EMBL/GenBank/DDBJ whole genome shotgun (WGS) entry which is preliminary data.</text>
</comment>
<keyword evidence="2" id="KW-1185">Reference proteome</keyword>
<evidence type="ECO:0008006" key="3">
    <source>
        <dbReference type="Google" id="ProtNLM"/>
    </source>
</evidence>
<sequence>MADVTRSRESQTFASKSQKNLLWEWLRWLKPAPKNPDLSRISDHLARDIGLSKAQIERYRLKLPSETTYHPRG</sequence>
<gene>
    <name evidence="1" type="ORF">MUB52_10160</name>
</gene>
<reference evidence="1 2" key="1">
    <citation type="submission" date="2022-04" db="EMBL/GenBank/DDBJ databases">
        <title>Roseobacter sp. WL0113 is a bacterium isolated from neritic sediment.</title>
        <authorList>
            <person name="Wang L."/>
            <person name="He W."/>
            <person name="Zhang D.-F."/>
        </authorList>
    </citation>
    <scope>NUCLEOTIDE SEQUENCE [LARGE SCALE GENOMIC DNA]</scope>
    <source>
        <strain evidence="1 2">WL0113</strain>
    </source>
</reference>
<evidence type="ECO:0000313" key="1">
    <source>
        <dbReference type="EMBL" id="MCV3271792.1"/>
    </source>
</evidence>
<evidence type="ECO:0000313" key="2">
    <source>
        <dbReference type="Proteomes" id="UP001208690"/>
    </source>
</evidence>
<dbReference type="EMBL" id="JALIEB010000005">
    <property type="protein sequence ID" value="MCV3271792.1"/>
    <property type="molecule type" value="Genomic_DNA"/>
</dbReference>
<proteinExistence type="predicted"/>
<name>A0ABT3BDY5_9RHOB</name>